<comment type="caution">
    <text evidence="1">The sequence shown here is derived from an EMBL/GenBank/DDBJ whole genome shotgun (WGS) entry which is preliminary data.</text>
</comment>
<organism evidence="1 2">
    <name type="scientific">Holotrichia oblita</name>
    <name type="common">Chafer beetle</name>
    <dbReference type="NCBI Taxonomy" id="644536"/>
    <lineage>
        <taxon>Eukaryota</taxon>
        <taxon>Metazoa</taxon>
        <taxon>Ecdysozoa</taxon>
        <taxon>Arthropoda</taxon>
        <taxon>Hexapoda</taxon>
        <taxon>Insecta</taxon>
        <taxon>Pterygota</taxon>
        <taxon>Neoptera</taxon>
        <taxon>Endopterygota</taxon>
        <taxon>Coleoptera</taxon>
        <taxon>Polyphaga</taxon>
        <taxon>Scarabaeiformia</taxon>
        <taxon>Scarabaeidae</taxon>
        <taxon>Melolonthinae</taxon>
        <taxon>Holotrichia</taxon>
    </lineage>
</organism>
<sequence length="120" mass="13388">MIRRKKLTIFTDAKDTTSVGELKKIIEGILKIQPHNQQLFNKDNTIMEDEKTLQDYGLTSTTAKAQSPATVGLAVRLTLLSFFRDENGIFEALELTPYSAPPDLPDVMKSQESNGQEQSS</sequence>
<protein>
    <submittedName>
        <fullName evidence="1">Transcription elongation factor b polypeptide 2</fullName>
    </submittedName>
</protein>
<name>A0ACB9ST48_HOLOL</name>
<dbReference type="EMBL" id="CM043021">
    <property type="protein sequence ID" value="KAI4457815.1"/>
    <property type="molecule type" value="Genomic_DNA"/>
</dbReference>
<proteinExistence type="predicted"/>
<accession>A0ACB9ST48</accession>
<gene>
    <name evidence="1" type="ORF">MML48_7g00015285</name>
</gene>
<dbReference type="Proteomes" id="UP001056778">
    <property type="component" value="Chromosome 7"/>
</dbReference>
<keyword evidence="2" id="KW-1185">Reference proteome</keyword>
<evidence type="ECO:0000313" key="1">
    <source>
        <dbReference type="EMBL" id="KAI4457815.1"/>
    </source>
</evidence>
<evidence type="ECO:0000313" key="2">
    <source>
        <dbReference type="Proteomes" id="UP001056778"/>
    </source>
</evidence>
<keyword evidence="1" id="KW-0648">Protein biosynthesis</keyword>
<keyword evidence="1" id="KW-0251">Elongation factor</keyword>
<reference evidence="1" key="1">
    <citation type="submission" date="2022-04" db="EMBL/GenBank/DDBJ databases">
        <title>Chromosome-scale genome assembly of Holotrichia oblita Faldermann.</title>
        <authorList>
            <person name="Rongchong L."/>
        </authorList>
    </citation>
    <scope>NUCLEOTIDE SEQUENCE</scope>
    <source>
        <strain evidence="1">81SQS9</strain>
    </source>
</reference>